<sequence length="439" mass="49348">MEHFGQVTEITHANPNHSHFPKTKDTSSQSDFINQYTSDHNWLAVVDDSYINDNFNLFGIPEMIPNFFTALKVLKGEINLDSTKSIASSQKENANNGGENTNLDLNQKTGNDNNNSAIGNNDVKPKEELPANIEQTCIDAYNVIHSRFIQSTKGLQIMRRKFEAGIFGTCPRFLCNGQNLLPFGSSMRVSKAPARSYCPLCHDVYEADTLIEEQLEIKRKKENSTKNDKNTNEDNQTYTTNETNQVTNETNEKATSKEQSKNSKNNETNSTGNGSIDSNNNNNNNNNNFNTGQNNNKNSDNDNNSHSSDNENNDKNGTNENNKQTNENNEAKEENDKNNENEIKLLDGCSFGPYFPHFFLQMNRDLIPTPPKPPEALEPPNSSFSLSSKKLPDWIQKPSPAPLAKPEQMKYTIFGIPIEPNSDLNPHRVIRDSSIFDQS</sequence>
<feature type="compositionally biased region" description="Low complexity" evidence="3">
    <location>
        <begin position="315"/>
        <end position="328"/>
    </location>
</feature>
<comment type="subunit">
    <text evidence="2">Tetramer of two alpha and two beta subunits.</text>
</comment>
<dbReference type="EMBL" id="JAPFFF010000005">
    <property type="protein sequence ID" value="KAK8890468.1"/>
    <property type="molecule type" value="Genomic_DNA"/>
</dbReference>
<evidence type="ECO:0000256" key="2">
    <source>
        <dbReference type="RuleBase" id="RU361268"/>
    </source>
</evidence>
<evidence type="ECO:0000256" key="3">
    <source>
        <dbReference type="SAM" id="MobiDB-lite"/>
    </source>
</evidence>
<feature type="compositionally biased region" description="Low complexity" evidence="3">
    <location>
        <begin position="262"/>
        <end position="307"/>
    </location>
</feature>
<dbReference type="Gene3D" id="2.20.25.20">
    <property type="match status" value="1"/>
</dbReference>
<dbReference type="InterPro" id="IPR000704">
    <property type="entry name" value="Casein_kinase_II_reg-sub"/>
</dbReference>
<dbReference type="InterPro" id="IPR016149">
    <property type="entry name" value="Casein_kin_II_reg-sub_N"/>
</dbReference>
<feature type="compositionally biased region" description="Basic and acidic residues" evidence="3">
    <location>
        <begin position="221"/>
        <end position="232"/>
    </location>
</feature>
<dbReference type="Proteomes" id="UP001470230">
    <property type="component" value="Unassembled WGS sequence"/>
</dbReference>
<feature type="compositionally biased region" description="Pro residues" evidence="3">
    <location>
        <begin position="368"/>
        <end position="377"/>
    </location>
</feature>
<evidence type="ECO:0000313" key="5">
    <source>
        <dbReference type="Proteomes" id="UP001470230"/>
    </source>
</evidence>
<feature type="compositionally biased region" description="Low complexity" evidence="3">
    <location>
        <begin position="233"/>
        <end position="249"/>
    </location>
</feature>
<dbReference type="PANTHER" id="PTHR11740">
    <property type="entry name" value="CASEIN KINASE II SUBUNIT BETA"/>
    <property type="match status" value="1"/>
</dbReference>
<gene>
    <name evidence="4" type="ORF">M9Y10_035244</name>
</gene>
<dbReference type="Pfam" id="PF01214">
    <property type="entry name" value="CK_II_beta"/>
    <property type="match status" value="1"/>
</dbReference>
<reference evidence="4 5" key="1">
    <citation type="submission" date="2024-04" db="EMBL/GenBank/DDBJ databases">
        <title>Tritrichomonas musculus Genome.</title>
        <authorList>
            <person name="Alves-Ferreira E."/>
            <person name="Grigg M."/>
            <person name="Lorenzi H."/>
            <person name="Galac M."/>
        </authorList>
    </citation>
    <scope>NUCLEOTIDE SEQUENCE [LARGE SCALE GENOMIC DNA]</scope>
    <source>
        <strain evidence="4 5">EAF2021</strain>
    </source>
</reference>
<dbReference type="PANTHER" id="PTHR11740:SF0">
    <property type="entry name" value="CASEIN KINASE II SUBUNIT BETA"/>
    <property type="match status" value="1"/>
</dbReference>
<comment type="caution">
    <text evidence="4">The sequence shown here is derived from an EMBL/GenBank/DDBJ whole genome shotgun (WGS) entry which is preliminary data.</text>
</comment>
<feature type="region of interest" description="Disordered" evidence="3">
    <location>
        <begin position="89"/>
        <end position="124"/>
    </location>
</feature>
<evidence type="ECO:0000256" key="1">
    <source>
        <dbReference type="ARBA" id="ARBA00006941"/>
    </source>
</evidence>
<feature type="compositionally biased region" description="Polar residues" evidence="3">
    <location>
        <begin position="89"/>
        <end position="109"/>
    </location>
</feature>
<accession>A0ABR2KH47</accession>
<feature type="compositionally biased region" description="Basic and acidic residues" evidence="3">
    <location>
        <begin position="250"/>
        <end position="261"/>
    </location>
</feature>
<organism evidence="4 5">
    <name type="scientific">Tritrichomonas musculus</name>
    <dbReference type="NCBI Taxonomy" id="1915356"/>
    <lineage>
        <taxon>Eukaryota</taxon>
        <taxon>Metamonada</taxon>
        <taxon>Parabasalia</taxon>
        <taxon>Tritrichomonadida</taxon>
        <taxon>Tritrichomonadidae</taxon>
        <taxon>Tritrichomonas</taxon>
    </lineage>
</organism>
<dbReference type="SMART" id="SM01085">
    <property type="entry name" value="CK_II_beta"/>
    <property type="match status" value="1"/>
</dbReference>
<feature type="compositionally biased region" description="Low complexity" evidence="3">
    <location>
        <begin position="110"/>
        <end position="122"/>
    </location>
</feature>
<feature type="region of interest" description="Disordered" evidence="3">
    <location>
        <begin position="221"/>
        <end position="337"/>
    </location>
</feature>
<keyword evidence="5" id="KW-1185">Reference proteome</keyword>
<proteinExistence type="inferred from homology"/>
<dbReference type="SUPFAM" id="SSF57798">
    <property type="entry name" value="Casein kinase II beta subunit"/>
    <property type="match status" value="2"/>
</dbReference>
<evidence type="ECO:0000313" key="4">
    <source>
        <dbReference type="EMBL" id="KAK8890468.1"/>
    </source>
</evidence>
<dbReference type="InterPro" id="IPR035991">
    <property type="entry name" value="Casein_kinase_II_beta-like"/>
</dbReference>
<name>A0ABR2KH47_9EUKA</name>
<comment type="similarity">
    <text evidence="1 2">Belongs to the casein kinase 2 subunit beta family.</text>
</comment>
<protein>
    <recommendedName>
        <fullName evidence="2">Casein kinase II subunit beta</fullName>
        <shortName evidence="2">CK II beta</shortName>
    </recommendedName>
</protein>
<feature type="region of interest" description="Disordered" evidence="3">
    <location>
        <begin position="366"/>
        <end position="388"/>
    </location>
</feature>
<dbReference type="Gene3D" id="1.10.1820.10">
    <property type="entry name" value="protein kinase ck2 holoenzyme, chain C, domain 1"/>
    <property type="match status" value="1"/>
</dbReference>